<dbReference type="Gene3D" id="3.40.50.1000">
    <property type="entry name" value="HAD superfamily/HAD-like"/>
    <property type="match status" value="1"/>
</dbReference>
<dbReference type="GO" id="GO:0050308">
    <property type="term" value="F:sugar-phosphatase activity"/>
    <property type="evidence" value="ECO:0007669"/>
    <property type="project" value="TreeGrafter"/>
</dbReference>
<dbReference type="InterPro" id="IPR041492">
    <property type="entry name" value="HAD_2"/>
</dbReference>
<sequence>MLYVHICHRALFRDFDLIDQILFDMDGTLIDSTLGVLQAWKTFCGDYELGDSATIAHATHGRRLYDTLKEYCGITEEQRLLEEIDRFEDEVIEGGPAALPGAIELLSRLSSHQASSSKWTIVTSASNKYAPRALERSGVPLPERGIITSNDVAKGKPHPDPYLAGASLCQIETTRCLVVEDAISGLSAGRAAGYLTLAVCTSTERHILTQSHAKPDFIVADLTKVAIEIVDEKLHITMDQSH</sequence>
<dbReference type="InterPro" id="IPR023198">
    <property type="entry name" value="PGP-like_dom2"/>
</dbReference>
<dbReference type="SFLD" id="SFLDS00003">
    <property type="entry name" value="Haloacid_Dehalogenase"/>
    <property type="match status" value="1"/>
</dbReference>
<dbReference type="AlphaFoldDB" id="A0A9P5YZM4"/>
<dbReference type="InterPro" id="IPR036412">
    <property type="entry name" value="HAD-like_sf"/>
</dbReference>
<dbReference type="InterPro" id="IPR023214">
    <property type="entry name" value="HAD_sf"/>
</dbReference>
<dbReference type="Pfam" id="PF13419">
    <property type="entry name" value="HAD_2"/>
    <property type="match status" value="1"/>
</dbReference>
<dbReference type="NCBIfam" id="TIGR01509">
    <property type="entry name" value="HAD-SF-IA-v3"/>
    <property type="match status" value="1"/>
</dbReference>
<dbReference type="SFLD" id="SFLDG01129">
    <property type="entry name" value="C1.5:_HAD__Beta-PGM__Phosphata"/>
    <property type="match status" value="1"/>
</dbReference>
<comment type="caution">
    <text evidence="1">The sequence shown here is derived from an EMBL/GenBank/DDBJ whole genome shotgun (WGS) entry which is preliminary data.</text>
</comment>
<evidence type="ECO:0000313" key="2">
    <source>
        <dbReference type="Proteomes" id="UP000807469"/>
    </source>
</evidence>
<dbReference type="EMBL" id="MU155228">
    <property type="protein sequence ID" value="KAF9478722.1"/>
    <property type="molecule type" value="Genomic_DNA"/>
</dbReference>
<dbReference type="Proteomes" id="UP000807469">
    <property type="component" value="Unassembled WGS sequence"/>
</dbReference>
<dbReference type="PANTHER" id="PTHR43481">
    <property type="entry name" value="FRUCTOSE-1-PHOSPHATE PHOSPHATASE"/>
    <property type="match status" value="1"/>
</dbReference>
<evidence type="ECO:0000313" key="1">
    <source>
        <dbReference type="EMBL" id="KAF9478722.1"/>
    </source>
</evidence>
<dbReference type="OrthoDB" id="40579at2759"/>
<protein>
    <submittedName>
        <fullName evidence="1">HAD-like protein</fullName>
    </submittedName>
</protein>
<accession>A0A9P5YZM4</accession>
<proteinExistence type="predicted"/>
<gene>
    <name evidence="1" type="ORF">BDN70DRAFT_835589</name>
</gene>
<dbReference type="Gene3D" id="1.10.150.240">
    <property type="entry name" value="Putative phosphatase, domain 2"/>
    <property type="match status" value="1"/>
</dbReference>
<dbReference type="InterPro" id="IPR051806">
    <property type="entry name" value="HAD-like_SPP"/>
</dbReference>
<keyword evidence="2" id="KW-1185">Reference proteome</keyword>
<name>A0A9P5YZM4_9AGAR</name>
<organism evidence="1 2">
    <name type="scientific">Pholiota conissans</name>
    <dbReference type="NCBI Taxonomy" id="109636"/>
    <lineage>
        <taxon>Eukaryota</taxon>
        <taxon>Fungi</taxon>
        <taxon>Dikarya</taxon>
        <taxon>Basidiomycota</taxon>
        <taxon>Agaricomycotina</taxon>
        <taxon>Agaricomycetes</taxon>
        <taxon>Agaricomycetidae</taxon>
        <taxon>Agaricales</taxon>
        <taxon>Agaricineae</taxon>
        <taxon>Strophariaceae</taxon>
        <taxon>Pholiota</taxon>
    </lineage>
</organism>
<reference evidence="1" key="1">
    <citation type="submission" date="2020-11" db="EMBL/GenBank/DDBJ databases">
        <authorList>
            <consortium name="DOE Joint Genome Institute"/>
            <person name="Ahrendt S."/>
            <person name="Riley R."/>
            <person name="Andreopoulos W."/>
            <person name="Labutti K."/>
            <person name="Pangilinan J."/>
            <person name="Ruiz-Duenas F.J."/>
            <person name="Barrasa J.M."/>
            <person name="Sanchez-Garcia M."/>
            <person name="Camarero S."/>
            <person name="Miyauchi S."/>
            <person name="Serrano A."/>
            <person name="Linde D."/>
            <person name="Babiker R."/>
            <person name="Drula E."/>
            <person name="Ayuso-Fernandez I."/>
            <person name="Pacheco R."/>
            <person name="Padilla G."/>
            <person name="Ferreira P."/>
            <person name="Barriuso J."/>
            <person name="Kellner H."/>
            <person name="Castanera R."/>
            <person name="Alfaro M."/>
            <person name="Ramirez L."/>
            <person name="Pisabarro A.G."/>
            <person name="Kuo A."/>
            <person name="Tritt A."/>
            <person name="Lipzen A."/>
            <person name="He G."/>
            <person name="Yan M."/>
            <person name="Ng V."/>
            <person name="Cullen D."/>
            <person name="Martin F."/>
            <person name="Rosso M.-N."/>
            <person name="Henrissat B."/>
            <person name="Hibbett D."/>
            <person name="Martinez A.T."/>
            <person name="Grigoriev I.V."/>
        </authorList>
    </citation>
    <scope>NUCLEOTIDE SEQUENCE</scope>
    <source>
        <strain evidence="1">CIRM-BRFM 674</strain>
    </source>
</reference>
<dbReference type="PANTHER" id="PTHR43481:SF4">
    <property type="entry name" value="GLYCEROL-1-PHOSPHATE PHOSPHOHYDROLASE 1-RELATED"/>
    <property type="match status" value="1"/>
</dbReference>
<dbReference type="InterPro" id="IPR006439">
    <property type="entry name" value="HAD-SF_hydro_IA"/>
</dbReference>
<dbReference type="SUPFAM" id="SSF56784">
    <property type="entry name" value="HAD-like"/>
    <property type="match status" value="1"/>
</dbReference>